<evidence type="ECO:0000259" key="1">
    <source>
        <dbReference type="Pfam" id="PF02627"/>
    </source>
</evidence>
<dbReference type="AlphaFoldDB" id="A0A085VDW0"/>
<dbReference type="Proteomes" id="UP000028643">
    <property type="component" value="Unassembled WGS sequence"/>
</dbReference>
<dbReference type="NCBIfam" id="TIGR00778">
    <property type="entry name" value="ahpD_dom"/>
    <property type="match status" value="1"/>
</dbReference>
<proteinExistence type="predicted"/>
<dbReference type="Pfam" id="PF02627">
    <property type="entry name" value="CMD"/>
    <property type="match status" value="1"/>
</dbReference>
<dbReference type="InterPro" id="IPR029032">
    <property type="entry name" value="AhpD-like"/>
</dbReference>
<gene>
    <name evidence="2" type="ORF">IV02_05210</name>
</gene>
<organism evidence="2 3">
    <name type="scientific">Pseudomonas syringae</name>
    <dbReference type="NCBI Taxonomy" id="317"/>
    <lineage>
        <taxon>Bacteria</taxon>
        <taxon>Pseudomonadati</taxon>
        <taxon>Pseudomonadota</taxon>
        <taxon>Gammaproteobacteria</taxon>
        <taxon>Pseudomonadales</taxon>
        <taxon>Pseudomonadaceae</taxon>
        <taxon>Pseudomonas</taxon>
    </lineage>
</organism>
<dbReference type="PATRIC" id="fig|317.174.peg.1060"/>
<feature type="domain" description="Carboxymuconolactone decarboxylase-like" evidence="1">
    <location>
        <begin position="13"/>
        <end position="94"/>
    </location>
</feature>
<dbReference type="PANTHER" id="PTHR34846:SF10">
    <property type="entry name" value="CYTOPLASMIC PROTEIN"/>
    <property type="match status" value="1"/>
</dbReference>
<dbReference type="RefSeq" id="WP_020292056.1">
    <property type="nucleotide sequence ID" value="NZ_JPQT01000074.1"/>
</dbReference>
<keyword evidence="2" id="KW-0560">Oxidoreductase</keyword>
<name>A0A085VDW0_PSESX</name>
<protein>
    <submittedName>
        <fullName evidence="2">Alkylhydroperoxidase</fullName>
    </submittedName>
</protein>
<accession>A0A085VDW0</accession>
<dbReference type="EMBL" id="JPQT01000074">
    <property type="protein sequence ID" value="KFE53623.1"/>
    <property type="molecule type" value="Genomic_DNA"/>
</dbReference>
<reference evidence="2 3" key="1">
    <citation type="submission" date="2014-07" db="EMBL/GenBank/DDBJ databases">
        <title>Draft Genome Sequences of Environmental Pseudomonas syringae strains.</title>
        <authorList>
            <person name="Baltrus D.A."/>
            <person name="Berge O."/>
            <person name="Morris C."/>
        </authorList>
    </citation>
    <scope>NUCLEOTIDE SEQUENCE [LARGE SCALE GENOMIC DNA]</scope>
    <source>
        <strain evidence="2 3">CEB003</strain>
    </source>
</reference>
<comment type="caution">
    <text evidence="2">The sequence shown here is derived from an EMBL/GenBank/DDBJ whole genome shotgun (WGS) entry which is preliminary data.</text>
</comment>
<dbReference type="InterPro" id="IPR003779">
    <property type="entry name" value="CMD-like"/>
</dbReference>
<dbReference type="SUPFAM" id="SSF69118">
    <property type="entry name" value="AhpD-like"/>
    <property type="match status" value="1"/>
</dbReference>
<dbReference type="GO" id="GO:0051920">
    <property type="term" value="F:peroxiredoxin activity"/>
    <property type="evidence" value="ECO:0007669"/>
    <property type="project" value="InterPro"/>
</dbReference>
<evidence type="ECO:0000313" key="3">
    <source>
        <dbReference type="Proteomes" id="UP000028643"/>
    </source>
</evidence>
<keyword evidence="2" id="KW-0575">Peroxidase</keyword>
<dbReference type="InterPro" id="IPR004675">
    <property type="entry name" value="AhpD_core"/>
</dbReference>
<dbReference type="Gene3D" id="1.20.1290.10">
    <property type="entry name" value="AhpD-like"/>
    <property type="match status" value="1"/>
</dbReference>
<evidence type="ECO:0000313" key="2">
    <source>
        <dbReference type="EMBL" id="KFE53623.1"/>
    </source>
</evidence>
<sequence length="143" mass="15641">MSKLRLPFSDLSPEAYQGLKNTSHALSKSSLGQALVELVYLRISQINGCAFCLDMHSKSLRAAGVSQRKLDCLAGWRVSELFDAREQAALAWSEALTHVSTQGASDELYAVLKDTFSDTEISDLTIAVSLMNAFNRLAVGMRL</sequence>
<dbReference type="PANTHER" id="PTHR34846">
    <property type="entry name" value="4-CARBOXYMUCONOLACTONE DECARBOXYLASE FAMILY PROTEIN (AFU_ORTHOLOGUE AFUA_6G11590)"/>
    <property type="match status" value="1"/>
</dbReference>